<feature type="compositionally biased region" description="Basic and acidic residues" evidence="1">
    <location>
        <begin position="80"/>
        <end position="97"/>
    </location>
</feature>
<evidence type="ECO:0000313" key="3">
    <source>
        <dbReference type="Proteomes" id="UP000257109"/>
    </source>
</evidence>
<gene>
    <name evidence="2" type="ORF">CR513_19646</name>
</gene>
<feature type="region of interest" description="Disordered" evidence="1">
    <location>
        <begin position="295"/>
        <end position="316"/>
    </location>
</feature>
<organism evidence="2 3">
    <name type="scientific">Mucuna pruriens</name>
    <name type="common">Velvet bean</name>
    <name type="synonym">Dolichos pruriens</name>
    <dbReference type="NCBI Taxonomy" id="157652"/>
    <lineage>
        <taxon>Eukaryota</taxon>
        <taxon>Viridiplantae</taxon>
        <taxon>Streptophyta</taxon>
        <taxon>Embryophyta</taxon>
        <taxon>Tracheophyta</taxon>
        <taxon>Spermatophyta</taxon>
        <taxon>Magnoliopsida</taxon>
        <taxon>eudicotyledons</taxon>
        <taxon>Gunneridae</taxon>
        <taxon>Pentapetalae</taxon>
        <taxon>rosids</taxon>
        <taxon>fabids</taxon>
        <taxon>Fabales</taxon>
        <taxon>Fabaceae</taxon>
        <taxon>Papilionoideae</taxon>
        <taxon>50 kb inversion clade</taxon>
        <taxon>NPAAA clade</taxon>
        <taxon>indigoferoid/millettioid clade</taxon>
        <taxon>Phaseoleae</taxon>
        <taxon>Mucuna</taxon>
    </lineage>
</organism>
<feature type="region of interest" description="Disordered" evidence="1">
    <location>
        <begin position="133"/>
        <end position="154"/>
    </location>
</feature>
<feature type="region of interest" description="Disordered" evidence="1">
    <location>
        <begin position="76"/>
        <end position="101"/>
    </location>
</feature>
<accession>A0A371H451</accession>
<comment type="caution">
    <text evidence="2">The sequence shown here is derived from an EMBL/GenBank/DDBJ whole genome shotgun (WGS) entry which is preliminary data.</text>
</comment>
<evidence type="ECO:0000313" key="2">
    <source>
        <dbReference type="EMBL" id="RDX97559.1"/>
    </source>
</evidence>
<evidence type="ECO:0000256" key="1">
    <source>
        <dbReference type="SAM" id="MobiDB-lite"/>
    </source>
</evidence>
<dbReference type="EMBL" id="QJKJ01003620">
    <property type="protein sequence ID" value="RDX97559.1"/>
    <property type="molecule type" value="Genomic_DNA"/>
</dbReference>
<sequence>MRVVHHIEDYFEVVVHHDRHFVNGKKLDYLGGEYLDKGLKTLVDDNGEIEMINITKAEGKIYLFVLHPVNDPCTNDVAEGSEKKRDKDVAEGSGQEKDFDENEFDGFVEVDQVEEEVGIAAKNKKGLSDSGYYSKDLDNDVDSDEDKDKCKRKPQVKGKPIVTMLEEIMVYLMGKWATNRQRLPHFKEETYESVYQHLLYPVNGEYLWHKTWCNNVLPPPIKKMPGRPKKHRSLESGELRRDKTHLRRVGLPKKCSRCHKYGHNKSTCKEPPIHTTTPIQPTELTQGIASTIQTTASNQPIIPTQPTNTSQVTTST</sequence>
<name>A0A371H451_MUCPR</name>
<feature type="non-terminal residue" evidence="2">
    <location>
        <position position="1"/>
    </location>
</feature>
<protein>
    <submittedName>
        <fullName evidence="2">Uncharacterized protein</fullName>
    </submittedName>
</protein>
<dbReference type="AlphaFoldDB" id="A0A371H451"/>
<keyword evidence="3" id="KW-1185">Reference proteome</keyword>
<proteinExistence type="predicted"/>
<reference evidence="2" key="1">
    <citation type="submission" date="2018-05" db="EMBL/GenBank/DDBJ databases">
        <title>Draft genome of Mucuna pruriens seed.</title>
        <authorList>
            <person name="Nnadi N.E."/>
            <person name="Vos R."/>
            <person name="Hasami M.H."/>
            <person name="Devisetty U.K."/>
            <person name="Aguiy J.C."/>
        </authorList>
    </citation>
    <scope>NUCLEOTIDE SEQUENCE [LARGE SCALE GENOMIC DNA]</scope>
    <source>
        <strain evidence="2">JCA_2017</strain>
    </source>
</reference>
<dbReference type="Proteomes" id="UP000257109">
    <property type="component" value="Unassembled WGS sequence"/>
</dbReference>
<dbReference type="OrthoDB" id="1431253at2759"/>